<dbReference type="EMBL" id="HE573026">
    <property type="protein sequence ID" value="CCC52058.1"/>
    <property type="molecule type" value="Genomic_DNA"/>
</dbReference>
<accession>G0U849</accession>
<protein>
    <submittedName>
        <fullName evidence="3">Uncharacterized protein</fullName>
    </submittedName>
</protein>
<feature type="region of interest" description="Disordered" evidence="2">
    <location>
        <begin position="723"/>
        <end position="778"/>
    </location>
</feature>
<gene>
    <name evidence="3" type="ORF">TVY486_1011010</name>
</gene>
<proteinExistence type="predicted"/>
<feature type="coiled-coil region" evidence="1">
    <location>
        <begin position="1071"/>
        <end position="1098"/>
    </location>
</feature>
<name>G0U849_TRYVY</name>
<feature type="region of interest" description="Disordered" evidence="2">
    <location>
        <begin position="27"/>
        <end position="60"/>
    </location>
</feature>
<reference evidence="3" key="1">
    <citation type="journal article" date="2012" name="Proc. Natl. Acad. Sci. U.S.A.">
        <title>Antigenic diversity is generated by distinct evolutionary mechanisms in African trypanosome species.</title>
        <authorList>
            <person name="Jackson A.P."/>
            <person name="Berry A."/>
            <person name="Aslett M."/>
            <person name="Allison H.C."/>
            <person name="Burton P."/>
            <person name="Vavrova-Anderson J."/>
            <person name="Brown R."/>
            <person name="Browne H."/>
            <person name="Corton N."/>
            <person name="Hauser H."/>
            <person name="Gamble J."/>
            <person name="Gilderthorp R."/>
            <person name="Marcello L."/>
            <person name="McQuillan J."/>
            <person name="Otto T.D."/>
            <person name="Quail M.A."/>
            <person name="Sanders M.J."/>
            <person name="van Tonder A."/>
            <person name="Ginger M.L."/>
            <person name="Field M.C."/>
            <person name="Barry J.D."/>
            <person name="Hertz-Fowler C."/>
            <person name="Berriman M."/>
        </authorList>
    </citation>
    <scope>NUCLEOTIDE SEQUENCE</scope>
    <source>
        <strain evidence="3">Y486</strain>
    </source>
</reference>
<keyword evidence="1" id="KW-0175">Coiled coil</keyword>
<organism evidence="3">
    <name type="scientific">Trypanosoma vivax (strain Y486)</name>
    <dbReference type="NCBI Taxonomy" id="1055687"/>
    <lineage>
        <taxon>Eukaryota</taxon>
        <taxon>Discoba</taxon>
        <taxon>Euglenozoa</taxon>
        <taxon>Kinetoplastea</taxon>
        <taxon>Metakinetoplastina</taxon>
        <taxon>Trypanosomatida</taxon>
        <taxon>Trypanosomatidae</taxon>
        <taxon>Trypanosoma</taxon>
        <taxon>Duttonella</taxon>
    </lineage>
</organism>
<feature type="compositionally biased region" description="Basic and acidic residues" evidence="2">
    <location>
        <begin position="694"/>
        <end position="708"/>
    </location>
</feature>
<evidence type="ECO:0000256" key="2">
    <source>
        <dbReference type="SAM" id="MobiDB-lite"/>
    </source>
</evidence>
<feature type="coiled-coil region" evidence="1">
    <location>
        <begin position="1294"/>
        <end position="1368"/>
    </location>
</feature>
<evidence type="ECO:0000256" key="1">
    <source>
        <dbReference type="SAM" id="Coils"/>
    </source>
</evidence>
<dbReference type="PANTHER" id="PTHR23159:SF31">
    <property type="entry name" value="CENTROSOME-ASSOCIATED PROTEIN CEP250 ISOFORM X1"/>
    <property type="match status" value="1"/>
</dbReference>
<dbReference type="VEuPathDB" id="TriTrypDB:TvY486_1011010"/>
<sequence length="1446" mass="161944">MMRRVLVVGAAPLTPMARIGMERHFVHGNSGHHTGGGGTTGDASRCSSRMPHYDSISSDVGPDVHRVSGKCYREACQGSLPKRSANFEKSQVLFPDAQEPDACDVELTYGESHASLKDNLWPEGGDPYSRPKANKSYQSFEQTKRKGGSFAKAFRDSQFQGTAGRGYSDSEEDVTRIYNRNEVEAVSAQGRPWSSGATFAKSNSISTDTTEASMRTRAVDEYEDMSEEDERGISVFGGADAKDDHYRSRKNTFSERENTTNTRAREGKFLVKTSCVEKGSSGSLGARYREEDRQYTSDSEVRASGCTINGFKRIKEHPFFNDLLHRLEKNAARQDQHIKAAGFYNLDAVNMCIRPLLHFTDFPFTIAQLHQLAPFIYPSVLKRSLTSLKACRRLHVYHSVDTDVLLDWSVEDFLRRRYESIHLSWEPVKTVIMRFGWSPDVVSDRDCLLYFSRFRNIIELAELDLSGGEGRPKALPIEDPARTAEQCPIPVSRLLVRRKSAEDTEASVTETVRLMGTPAVWGPARSRKLRTVDKASVEGVFQSIEREAAGVDGDAESRLQHGINAVPSLQQSSHPFGRVIREFSLGKAPGGSATNAMPRARDDEGRRMLDREPTNYTPESLNALSNAYHRKKVEASQLRRRLLSATSVDQASELQERLAQVRKELPRLKDRLERMEQLYRMEKSRGGYSQGGRTSKEDKCHVSSRRPEVNAISASRFLTAAIETPRADFEMNDDDDDDDDGDNGTTLPHSSSRDNSSKVGGPQLEEGGHGIADDEMEGDENKEGEILEVKRNLVGQTASASGISSKDIHSLSSAAARLREEIELLHQKHKREEEELMKKMEHALNTLQKIESTMKDLVEREAKEKEAKADEERRRLEIQQKEEAIRKAKREEAEARARLLEEELLRKHEERLRLLSIQRERAQKAQREAELALERQKQVEQEALQEEAELHRKLKEAKSIIWSDETDLHILEEEEDVATAAESEPASATLSGNTGASNVPSASSANDGGSMNIDNNSCVGSSADNNSNSNVAFNHSVSSESCVQPKEESREPLPTRALPPPLEAPCTPEQYDGLHLAAQRLRKEITELERQMEQGGDEDDMTLMAVLAVSRSELEELEGFIREVQQTESWTAKRDLERQEEELREAKLEAERPHDVQRKISDIRFQVSLMEKRLEHATERRVITKLEQGIIQGRREINRLRVEQDRLRRAGKQEDAGGIQVPPSVSVAEALAQEDSENLDELSHAVGDSFKEGVEEATTAGGLDSAAGVHHIGSAEQQGVAALTHDCGSRYSASTELSSNLEAAQNDQRELKQLTSRLEKMLEDIKHLEERLAAQEDGDDTDAMAESLMELQRKLQQLLEMRETVKRRMDHIPSDGVFRDAEEVVATATDHRPVVFPPYLNRPVSSHATRVGGEVLHFVPNDSQRGNLAAGRKVQKVLPKTKRGRC</sequence>
<dbReference type="PANTHER" id="PTHR23159">
    <property type="entry name" value="CENTROSOMAL PROTEIN 2"/>
    <property type="match status" value="1"/>
</dbReference>
<feature type="compositionally biased region" description="Polar residues" evidence="2">
    <location>
        <begin position="990"/>
        <end position="1008"/>
    </location>
</feature>
<feature type="compositionally biased region" description="Acidic residues" evidence="2">
    <location>
        <begin position="730"/>
        <end position="742"/>
    </location>
</feature>
<feature type="region of interest" description="Disordered" evidence="2">
    <location>
        <begin position="976"/>
        <end position="1008"/>
    </location>
</feature>
<feature type="coiled-coil region" evidence="1">
    <location>
        <begin position="808"/>
        <end position="956"/>
    </location>
</feature>
<feature type="region of interest" description="Disordered" evidence="2">
    <location>
        <begin position="681"/>
        <end position="708"/>
    </location>
</feature>
<feature type="compositionally biased region" description="Low complexity" evidence="2">
    <location>
        <begin position="978"/>
        <end position="989"/>
    </location>
</feature>
<feature type="region of interest" description="Disordered" evidence="2">
    <location>
        <begin position="1040"/>
        <end position="1062"/>
    </location>
</feature>
<evidence type="ECO:0000313" key="3">
    <source>
        <dbReference type="EMBL" id="CCC52058.1"/>
    </source>
</evidence>